<name>A0A7Y2M136_9MICO</name>
<protein>
    <submittedName>
        <fullName evidence="3">MerR family transcriptional regulator</fullName>
    </submittedName>
</protein>
<proteinExistence type="predicted"/>
<dbReference type="InterPro" id="IPR000551">
    <property type="entry name" value="MerR-type_HTH_dom"/>
</dbReference>
<dbReference type="PANTHER" id="PTHR30204">
    <property type="entry name" value="REDOX-CYCLING DRUG-SENSING TRANSCRIPTIONAL ACTIVATOR SOXR"/>
    <property type="match status" value="1"/>
</dbReference>
<comment type="caution">
    <text evidence="3">The sequence shown here is derived from an EMBL/GenBank/DDBJ whole genome shotgun (WGS) entry which is preliminary data.</text>
</comment>
<dbReference type="PROSITE" id="PS50937">
    <property type="entry name" value="HTH_MERR_2"/>
    <property type="match status" value="1"/>
</dbReference>
<dbReference type="RefSeq" id="WP_167038664.1">
    <property type="nucleotide sequence ID" value="NZ_BAAANA010000001.1"/>
</dbReference>
<dbReference type="AlphaFoldDB" id="A0A7Y2M136"/>
<feature type="domain" description="HTH merR-type" evidence="2">
    <location>
        <begin position="1"/>
        <end position="70"/>
    </location>
</feature>
<dbReference type="GO" id="GO:0003677">
    <property type="term" value="F:DNA binding"/>
    <property type="evidence" value="ECO:0007669"/>
    <property type="project" value="UniProtKB-KW"/>
</dbReference>
<dbReference type="SMART" id="SM00422">
    <property type="entry name" value="HTH_MERR"/>
    <property type="match status" value="1"/>
</dbReference>
<dbReference type="Pfam" id="PF13411">
    <property type="entry name" value="MerR_1"/>
    <property type="match status" value="1"/>
</dbReference>
<evidence type="ECO:0000313" key="4">
    <source>
        <dbReference type="Proteomes" id="UP000543598"/>
    </source>
</evidence>
<evidence type="ECO:0000313" key="3">
    <source>
        <dbReference type="EMBL" id="NNH04514.1"/>
    </source>
</evidence>
<keyword evidence="4" id="KW-1185">Reference proteome</keyword>
<dbReference type="InterPro" id="IPR047057">
    <property type="entry name" value="MerR_fam"/>
</dbReference>
<evidence type="ECO:0000259" key="2">
    <source>
        <dbReference type="PROSITE" id="PS50937"/>
    </source>
</evidence>
<dbReference type="Proteomes" id="UP000543598">
    <property type="component" value="Unassembled WGS sequence"/>
</dbReference>
<organism evidence="3 4">
    <name type="scientific">Microbacterium ulmi</name>
    <dbReference type="NCBI Taxonomy" id="179095"/>
    <lineage>
        <taxon>Bacteria</taxon>
        <taxon>Bacillati</taxon>
        <taxon>Actinomycetota</taxon>
        <taxon>Actinomycetes</taxon>
        <taxon>Micrococcales</taxon>
        <taxon>Microbacteriaceae</taxon>
        <taxon>Microbacterium</taxon>
    </lineage>
</organism>
<gene>
    <name evidence="3" type="ORF">HLA99_11730</name>
</gene>
<accession>A0A7Y2M136</accession>
<dbReference type="SUPFAM" id="SSF46955">
    <property type="entry name" value="Putative DNA-binding domain"/>
    <property type="match status" value="1"/>
</dbReference>
<dbReference type="EMBL" id="JABEMB010000017">
    <property type="protein sequence ID" value="NNH04514.1"/>
    <property type="molecule type" value="Genomic_DNA"/>
</dbReference>
<dbReference type="InterPro" id="IPR009061">
    <property type="entry name" value="DNA-bd_dom_put_sf"/>
</dbReference>
<keyword evidence="1" id="KW-0238">DNA-binding</keyword>
<reference evidence="3 4" key="1">
    <citation type="submission" date="2020-05" db="EMBL/GenBank/DDBJ databases">
        <title>MicrobeNet Type strains.</title>
        <authorList>
            <person name="Nicholson A.C."/>
        </authorList>
    </citation>
    <scope>NUCLEOTIDE SEQUENCE [LARGE SCALE GENOMIC DNA]</scope>
    <source>
        <strain evidence="3 4">JCM 14282</strain>
    </source>
</reference>
<dbReference type="PANTHER" id="PTHR30204:SF98">
    <property type="entry name" value="HTH-TYPE TRANSCRIPTIONAL REGULATOR ADHR"/>
    <property type="match status" value="1"/>
</dbReference>
<sequence>MRMSELSARSAVPVATIKFYLREGMLTRGEATSATRAEYGEEHVARLRLIAALAEVRGLPLARVRDILALVDAPLDDPIQAMGRAVGALPPYVVPDPDDAYPRAQAALEALGLAFEPRFAAVAQLESAIAAVESAGLPWDEEVVRRYADPMIRVAADEVAPVGGMTVNDAIAYAVLGTALYEPILLALRRLAHHHLLATGRVRARRAGDGSSGHG</sequence>
<dbReference type="Gene3D" id="1.10.1660.10">
    <property type="match status" value="1"/>
</dbReference>
<evidence type="ECO:0000256" key="1">
    <source>
        <dbReference type="ARBA" id="ARBA00023125"/>
    </source>
</evidence>
<dbReference type="GO" id="GO:0003700">
    <property type="term" value="F:DNA-binding transcription factor activity"/>
    <property type="evidence" value="ECO:0007669"/>
    <property type="project" value="InterPro"/>
</dbReference>